<gene>
    <name evidence="2" type="ORF">C5Y96_13540</name>
</gene>
<dbReference type="Proteomes" id="UP000240009">
    <property type="component" value="Unassembled WGS sequence"/>
</dbReference>
<comment type="caution">
    <text evidence="2">The sequence shown here is derived from an EMBL/GenBank/DDBJ whole genome shotgun (WGS) entry which is preliminary data.</text>
</comment>
<dbReference type="RefSeq" id="WP_105354153.1">
    <property type="nucleotide sequence ID" value="NZ_PUIA01000037.1"/>
</dbReference>
<dbReference type="OrthoDB" id="269629at2"/>
<dbReference type="EMBL" id="PUIA01000037">
    <property type="protein sequence ID" value="PQO31358.1"/>
    <property type="molecule type" value="Genomic_DNA"/>
</dbReference>
<sequence>MSDFEDRLKRAIERGEKRSESKRRAEEEAAMSDEECRELHSRLRLKISDYIEKCLQKLPNHFPGFQYETLFGDQGWGGACVRDDLDLSGPKRRNLYSRIELAVKPYSSVRVLELVGKGMIRNKELFHRTHFEKLSEVEEADFRDLIDLWVVEYAEQYSAT</sequence>
<proteinExistence type="predicted"/>
<protein>
    <submittedName>
        <fullName evidence="2">Uncharacterized protein</fullName>
    </submittedName>
</protein>
<organism evidence="2 3">
    <name type="scientific">Blastopirellula marina</name>
    <dbReference type="NCBI Taxonomy" id="124"/>
    <lineage>
        <taxon>Bacteria</taxon>
        <taxon>Pseudomonadati</taxon>
        <taxon>Planctomycetota</taxon>
        <taxon>Planctomycetia</taxon>
        <taxon>Pirellulales</taxon>
        <taxon>Pirellulaceae</taxon>
        <taxon>Blastopirellula</taxon>
    </lineage>
</organism>
<feature type="region of interest" description="Disordered" evidence="1">
    <location>
        <begin position="1"/>
        <end position="33"/>
    </location>
</feature>
<name>A0A2S8FGQ3_9BACT</name>
<evidence type="ECO:0000256" key="1">
    <source>
        <dbReference type="SAM" id="MobiDB-lite"/>
    </source>
</evidence>
<reference evidence="2 3" key="1">
    <citation type="submission" date="2018-02" db="EMBL/GenBank/DDBJ databases">
        <title>Comparative genomes isolates from brazilian mangrove.</title>
        <authorList>
            <person name="Araujo J.E."/>
            <person name="Taketani R.G."/>
            <person name="Silva M.C.P."/>
            <person name="Loureco M.V."/>
            <person name="Andreote F.D."/>
        </authorList>
    </citation>
    <scope>NUCLEOTIDE SEQUENCE [LARGE SCALE GENOMIC DNA]</scope>
    <source>
        <strain evidence="2 3">HEX-2 MGV</strain>
    </source>
</reference>
<evidence type="ECO:0000313" key="2">
    <source>
        <dbReference type="EMBL" id="PQO31358.1"/>
    </source>
</evidence>
<dbReference type="AlphaFoldDB" id="A0A2S8FGQ3"/>
<accession>A0A2S8FGQ3</accession>
<evidence type="ECO:0000313" key="3">
    <source>
        <dbReference type="Proteomes" id="UP000240009"/>
    </source>
</evidence>
<feature type="compositionally biased region" description="Basic and acidic residues" evidence="1">
    <location>
        <begin position="1"/>
        <end position="27"/>
    </location>
</feature>